<organism evidence="6 7">
    <name type="scientific">Clydaea vesicula</name>
    <dbReference type="NCBI Taxonomy" id="447962"/>
    <lineage>
        <taxon>Eukaryota</taxon>
        <taxon>Fungi</taxon>
        <taxon>Fungi incertae sedis</taxon>
        <taxon>Chytridiomycota</taxon>
        <taxon>Chytridiomycota incertae sedis</taxon>
        <taxon>Chytridiomycetes</taxon>
        <taxon>Lobulomycetales</taxon>
        <taxon>Lobulomycetaceae</taxon>
        <taxon>Clydaea</taxon>
    </lineage>
</organism>
<feature type="transmembrane region" description="Helical" evidence="5">
    <location>
        <begin position="262"/>
        <end position="285"/>
    </location>
</feature>
<dbReference type="EMBL" id="JADGJW010000048">
    <property type="protein sequence ID" value="KAJ3225948.1"/>
    <property type="molecule type" value="Genomic_DNA"/>
</dbReference>
<feature type="transmembrane region" description="Helical" evidence="5">
    <location>
        <begin position="20"/>
        <end position="39"/>
    </location>
</feature>
<evidence type="ECO:0000313" key="7">
    <source>
        <dbReference type="Proteomes" id="UP001211065"/>
    </source>
</evidence>
<gene>
    <name evidence="6" type="ORF">HK099_005881</name>
</gene>
<evidence type="ECO:0000256" key="5">
    <source>
        <dbReference type="SAM" id="Phobius"/>
    </source>
</evidence>
<dbReference type="InterPro" id="IPR006603">
    <property type="entry name" value="PQ-loop_rpt"/>
</dbReference>
<keyword evidence="4 5" id="KW-0472">Membrane</keyword>
<comment type="subcellular location">
    <subcellularLocation>
        <location evidence="1">Membrane</location>
        <topology evidence="1">Multi-pass membrane protein</topology>
    </subcellularLocation>
</comment>
<feature type="transmembrane region" description="Helical" evidence="5">
    <location>
        <begin position="161"/>
        <end position="179"/>
    </location>
</feature>
<reference evidence="6" key="1">
    <citation type="submission" date="2020-05" db="EMBL/GenBank/DDBJ databases">
        <title>Phylogenomic resolution of chytrid fungi.</title>
        <authorList>
            <person name="Stajich J.E."/>
            <person name="Amses K."/>
            <person name="Simmons R."/>
            <person name="Seto K."/>
            <person name="Myers J."/>
            <person name="Bonds A."/>
            <person name="Quandt C.A."/>
            <person name="Barry K."/>
            <person name="Liu P."/>
            <person name="Grigoriev I."/>
            <person name="Longcore J.E."/>
            <person name="James T.Y."/>
        </authorList>
    </citation>
    <scope>NUCLEOTIDE SEQUENCE</scope>
    <source>
        <strain evidence="6">JEL0476</strain>
    </source>
</reference>
<dbReference type="Pfam" id="PF04193">
    <property type="entry name" value="PQ-loop"/>
    <property type="match status" value="2"/>
</dbReference>
<dbReference type="GO" id="GO:0016020">
    <property type="term" value="C:membrane"/>
    <property type="evidence" value="ECO:0007669"/>
    <property type="project" value="UniProtKB-SubCell"/>
</dbReference>
<keyword evidence="2 5" id="KW-0812">Transmembrane</keyword>
<dbReference type="PANTHER" id="PTHR16201:SF11">
    <property type="entry name" value="PQ-LOOP REPEAT-CONTAINING PROTEIN"/>
    <property type="match status" value="1"/>
</dbReference>
<dbReference type="InterPro" id="IPR051415">
    <property type="entry name" value="LAAT-1"/>
</dbReference>
<accession>A0AAD5UA72</accession>
<dbReference type="PANTHER" id="PTHR16201">
    <property type="entry name" value="SEVEN TRANSMEMBRANE PROTEIN 1-RELATED"/>
    <property type="match status" value="1"/>
</dbReference>
<evidence type="ECO:0000256" key="3">
    <source>
        <dbReference type="ARBA" id="ARBA00022989"/>
    </source>
</evidence>
<sequence>MYNSLLGVGCKIPSENSVKLILGIFLSCGMLLSYIPQFYKIIYKKTSEGLSVYFILLGNLGSISVVSNVLILQFPVFHCCSKNWPAITCAENVMGITQVAIQLCCLFLLTSLYFIYFPEHLKFEFSGPIHQSEDDTQNVSSFPAHSHIIEYRASRQWRRSIMVGFSIIAFTFLAAVTVTRSLILESLNPNIPNGERSQGAIAIASVFGISATFLAIVQFVPQIITTFLARRVGALSIPTMLIQCPGSFVFVYSIYIQPGTNFTSYISYLASGTLQAVLLIIAIIWHFNQTHEAEYLAIVNNEDEDDL</sequence>
<feature type="transmembrane region" description="Helical" evidence="5">
    <location>
        <begin position="232"/>
        <end position="256"/>
    </location>
</feature>
<feature type="transmembrane region" description="Helical" evidence="5">
    <location>
        <begin position="51"/>
        <end position="76"/>
    </location>
</feature>
<dbReference type="SMART" id="SM00679">
    <property type="entry name" value="CTNS"/>
    <property type="match status" value="2"/>
</dbReference>
<evidence type="ECO:0000313" key="6">
    <source>
        <dbReference type="EMBL" id="KAJ3225948.1"/>
    </source>
</evidence>
<keyword evidence="3 5" id="KW-1133">Transmembrane helix</keyword>
<protein>
    <submittedName>
        <fullName evidence="6">Uncharacterized protein</fullName>
    </submittedName>
</protein>
<evidence type="ECO:0000256" key="1">
    <source>
        <dbReference type="ARBA" id="ARBA00004141"/>
    </source>
</evidence>
<feature type="transmembrane region" description="Helical" evidence="5">
    <location>
        <begin position="96"/>
        <end position="116"/>
    </location>
</feature>
<feature type="transmembrane region" description="Helical" evidence="5">
    <location>
        <begin position="199"/>
        <end position="220"/>
    </location>
</feature>
<proteinExistence type="predicted"/>
<evidence type="ECO:0000256" key="4">
    <source>
        <dbReference type="ARBA" id="ARBA00023136"/>
    </source>
</evidence>
<comment type="caution">
    <text evidence="6">The sequence shown here is derived from an EMBL/GenBank/DDBJ whole genome shotgun (WGS) entry which is preliminary data.</text>
</comment>
<evidence type="ECO:0000256" key="2">
    <source>
        <dbReference type="ARBA" id="ARBA00022692"/>
    </source>
</evidence>
<name>A0AAD5UA72_9FUNG</name>
<dbReference type="Gene3D" id="1.20.1280.290">
    <property type="match status" value="2"/>
</dbReference>
<dbReference type="Proteomes" id="UP001211065">
    <property type="component" value="Unassembled WGS sequence"/>
</dbReference>
<keyword evidence="7" id="KW-1185">Reference proteome</keyword>
<dbReference type="AlphaFoldDB" id="A0AAD5UA72"/>